<accession>A0A9W6ZW79</accession>
<keyword evidence="4" id="KW-1185">Reference proteome</keyword>
<reference evidence="4" key="1">
    <citation type="journal article" date="2023" name="Commun. Biol.">
        <title>Genome analysis of Parmales, the sister group of diatoms, reveals the evolutionary specialization of diatoms from phago-mixotrophs to photoautotrophs.</title>
        <authorList>
            <person name="Ban H."/>
            <person name="Sato S."/>
            <person name="Yoshikawa S."/>
            <person name="Yamada K."/>
            <person name="Nakamura Y."/>
            <person name="Ichinomiya M."/>
            <person name="Sato N."/>
            <person name="Blanc-Mathieu R."/>
            <person name="Endo H."/>
            <person name="Kuwata A."/>
            <person name="Ogata H."/>
        </authorList>
    </citation>
    <scope>NUCLEOTIDE SEQUENCE [LARGE SCALE GENOMIC DNA]</scope>
    <source>
        <strain evidence="4">NIES 3701</strain>
    </source>
</reference>
<feature type="compositionally biased region" description="Basic and acidic residues" evidence="1">
    <location>
        <begin position="97"/>
        <end position="116"/>
    </location>
</feature>
<dbReference type="SMART" id="SM00213">
    <property type="entry name" value="UBQ"/>
    <property type="match status" value="1"/>
</dbReference>
<evidence type="ECO:0000313" key="4">
    <source>
        <dbReference type="Proteomes" id="UP001165085"/>
    </source>
</evidence>
<dbReference type="CDD" id="cd17039">
    <property type="entry name" value="Ubl_ubiquitin_like"/>
    <property type="match status" value="1"/>
</dbReference>
<gene>
    <name evidence="3" type="ORF">TrST_g11509</name>
</gene>
<dbReference type="Pfam" id="PF00240">
    <property type="entry name" value="ubiquitin"/>
    <property type="match status" value="1"/>
</dbReference>
<dbReference type="InterPro" id="IPR000626">
    <property type="entry name" value="Ubiquitin-like_dom"/>
</dbReference>
<sequence length="122" mass="13706">MTLLNLTVKYQDDLSKDSLDIRLDDVKPTDSVADLKAAIFIRQGVPASQQNLVFEGKELSDYIIQDGKDSGPEKTLQQLGVLDNSVISMTMCEEKKEGKRQLSREYYDDRDTDEGASRCIIS</sequence>
<protein>
    <recommendedName>
        <fullName evidence="2">Ubiquitin-like domain-containing protein</fullName>
    </recommendedName>
</protein>
<dbReference type="InterPro" id="IPR029071">
    <property type="entry name" value="Ubiquitin-like_domsf"/>
</dbReference>
<dbReference type="EMBL" id="BRXY01000059">
    <property type="protein sequence ID" value="GMH59536.1"/>
    <property type="molecule type" value="Genomic_DNA"/>
</dbReference>
<dbReference type="Proteomes" id="UP001165085">
    <property type="component" value="Unassembled WGS sequence"/>
</dbReference>
<dbReference type="SUPFAM" id="SSF54236">
    <property type="entry name" value="Ubiquitin-like"/>
    <property type="match status" value="1"/>
</dbReference>
<organism evidence="3 4">
    <name type="scientific">Triparma strigata</name>
    <dbReference type="NCBI Taxonomy" id="1606541"/>
    <lineage>
        <taxon>Eukaryota</taxon>
        <taxon>Sar</taxon>
        <taxon>Stramenopiles</taxon>
        <taxon>Ochrophyta</taxon>
        <taxon>Bolidophyceae</taxon>
        <taxon>Parmales</taxon>
        <taxon>Triparmaceae</taxon>
        <taxon>Triparma</taxon>
    </lineage>
</organism>
<feature type="region of interest" description="Disordered" evidence="1">
    <location>
        <begin position="97"/>
        <end position="122"/>
    </location>
</feature>
<dbReference type="Gene3D" id="3.10.20.90">
    <property type="entry name" value="Phosphatidylinositol 3-kinase Catalytic Subunit, Chain A, domain 1"/>
    <property type="match status" value="1"/>
</dbReference>
<name>A0A9W6ZW79_9STRA</name>
<dbReference type="AlphaFoldDB" id="A0A9W6ZW79"/>
<dbReference type="PROSITE" id="PS50053">
    <property type="entry name" value="UBIQUITIN_2"/>
    <property type="match status" value="1"/>
</dbReference>
<feature type="domain" description="Ubiquitin-like" evidence="2">
    <location>
        <begin position="4"/>
        <end position="91"/>
    </location>
</feature>
<proteinExistence type="predicted"/>
<comment type="caution">
    <text evidence="3">The sequence shown here is derived from an EMBL/GenBank/DDBJ whole genome shotgun (WGS) entry which is preliminary data.</text>
</comment>
<evidence type="ECO:0000259" key="2">
    <source>
        <dbReference type="PROSITE" id="PS50053"/>
    </source>
</evidence>
<dbReference type="OrthoDB" id="419317at2759"/>
<evidence type="ECO:0000313" key="3">
    <source>
        <dbReference type="EMBL" id="GMH59536.1"/>
    </source>
</evidence>
<evidence type="ECO:0000256" key="1">
    <source>
        <dbReference type="SAM" id="MobiDB-lite"/>
    </source>
</evidence>